<gene>
    <name evidence="1" type="ORF">HHK36_014553</name>
</gene>
<proteinExistence type="predicted"/>
<evidence type="ECO:0000313" key="1">
    <source>
        <dbReference type="EMBL" id="KAF8398696.1"/>
    </source>
</evidence>
<organism evidence="1 2">
    <name type="scientific">Tetracentron sinense</name>
    <name type="common">Spur-leaf</name>
    <dbReference type="NCBI Taxonomy" id="13715"/>
    <lineage>
        <taxon>Eukaryota</taxon>
        <taxon>Viridiplantae</taxon>
        <taxon>Streptophyta</taxon>
        <taxon>Embryophyta</taxon>
        <taxon>Tracheophyta</taxon>
        <taxon>Spermatophyta</taxon>
        <taxon>Magnoliopsida</taxon>
        <taxon>Trochodendrales</taxon>
        <taxon>Trochodendraceae</taxon>
        <taxon>Tetracentron</taxon>
    </lineage>
</organism>
<comment type="caution">
    <text evidence="1">The sequence shown here is derived from an EMBL/GenBank/DDBJ whole genome shotgun (WGS) entry which is preliminary data.</text>
</comment>
<evidence type="ECO:0000313" key="2">
    <source>
        <dbReference type="Proteomes" id="UP000655225"/>
    </source>
</evidence>
<sequence>MFITMILEVITIYMKEAYALKQIKLHFSWRSFGISHSYCDDDFLVLLCTAEYAANFWEVLSKLSSLTVVDANLSKLPIKFSAISFIPKAELCQKSFNSRRCELCHGMMCALCLRKIASISGGNRYCESMEHLMPALQRMLLKLGGTHAEVRQNALMPSAVFSKKLKICN</sequence>
<name>A0A834Z4M4_TETSI</name>
<dbReference type="EMBL" id="JABCRI010000010">
    <property type="protein sequence ID" value="KAF8398696.1"/>
    <property type="molecule type" value="Genomic_DNA"/>
</dbReference>
<protein>
    <submittedName>
        <fullName evidence="1">Uncharacterized protein</fullName>
    </submittedName>
</protein>
<dbReference type="AlphaFoldDB" id="A0A834Z4M4"/>
<dbReference type="Proteomes" id="UP000655225">
    <property type="component" value="Unassembled WGS sequence"/>
</dbReference>
<keyword evidence="2" id="KW-1185">Reference proteome</keyword>
<accession>A0A834Z4M4</accession>
<reference evidence="1 2" key="1">
    <citation type="submission" date="2020-04" db="EMBL/GenBank/DDBJ databases">
        <title>Plant Genome Project.</title>
        <authorList>
            <person name="Zhang R.-G."/>
        </authorList>
    </citation>
    <scope>NUCLEOTIDE SEQUENCE [LARGE SCALE GENOMIC DNA]</scope>
    <source>
        <strain evidence="1">YNK0</strain>
        <tissue evidence="1">Leaf</tissue>
    </source>
</reference>